<keyword evidence="8" id="KW-0949">S-adenosyl-L-methionine</keyword>
<dbReference type="NCBIfam" id="TIGR00089">
    <property type="entry name" value="MiaB/RimO family radical SAM methylthiotransferase"/>
    <property type="match status" value="1"/>
</dbReference>
<dbReference type="InParanoid" id="G0QJ17"/>
<evidence type="ECO:0000256" key="11">
    <source>
        <dbReference type="ARBA" id="ARBA00023004"/>
    </source>
</evidence>
<keyword evidence="16" id="KW-0472">Membrane</keyword>
<keyword evidence="16" id="KW-1133">Transmembrane helix</keyword>
<keyword evidence="9" id="KW-0819">tRNA processing</keyword>
<evidence type="ECO:0000256" key="8">
    <source>
        <dbReference type="ARBA" id="ARBA00022691"/>
    </source>
</evidence>
<comment type="catalytic activity">
    <reaction evidence="14">
        <text>N(6)-L-threonylcarbamoyladenosine(37) in tRNA + (sulfur carrier)-SH + AH2 + 2 S-adenosyl-L-methionine = 2-methylsulfanyl-N(6)-L-threonylcarbamoyladenosine(37) in tRNA + (sulfur carrier)-H + 5'-deoxyadenosine + L-methionine + A + S-adenosyl-L-homocysteine + 2 H(+)</text>
        <dbReference type="Rhea" id="RHEA:37075"/>
        <dbReference type="Rhea" id="RHEA-COMP:10163"/>
        <dbReference type="Rhea" id="RHEA-COMP:11092"/>
        <dbReference type="Rhea" id="RHEA-COMP:14737"/>
        <dbReference type="Rhea" id="RHEA-COMP:14739"/>
        <dbReference type="ChEBI" id="CHEBI:13193"/>
        <dbReference type="ChEBI" id="CHEBI:15378"/>
        <dbReference type="ChEBI" id="CHEBI:17319"/>
        <dbReference type="ChEBI" id="CHEBI:17499"/>
        <dbReference type="ChEBI" id="CHEBI:29917"/>
        <dbReference type="ChEBI" id="CHEBI:57844"/>
        <dbReference type="ChEBI" id="CHEBI:57856"/>
        <dbReference type="ChEBI" id="CHEBI:59789"/>
        <dbReference type="ChEBI" id="CHEBI:64428"/>
        <dbReference type="ChEBI" id="CHEBI:74418"/>
        <dbReference type="ChEBI" id="CHEBI:74420"/>
        <dbReference type="EC" id="2.8.4.5"/>
    </reaction>
</comment>
<gene>
    <name evidence="19" type="ORF">IMG5_001960</name>
</gene>
<keyword evidence="7" id="KW-0808">Transferase</keyword>
<reference evidence="19 20" key="1">
    <citation type="submission" date="2011-07" db="EMBL/GenBank/DDBJ databases">
        <authorList>
            <person name="Coyne R."/>
            <person name="Brami D."/>
            <person name="Johnson J."/>
            <person name="Hostetler J."/>
            <person name="Hannick L."/>
            <person name="Clark T."/>
            <person name="Cassidy-Hanley D."/>
            <person name="Inman J."/>
        </authorList>
    </citation>
    <scope>NUCLEOTIDE SEQUENCE [LARGE SCALE GENOMIC DNA]</scope>
    <source>
        <strain evidence="19 20">G5</strain>
    </source>
</reference>
<sequence>MEEDLCDLEDLIQGNELADEYTQNVRLKPNTIKKRPKKQLKQSEQKQDTLEHTADDSEIKFNQSTNTQQNTIIPGIQNVYVKTFGCSHNISDSEFMMGQLAEYGYNLVENEKEADIILVNSCTVKNPSQDAFMTVVKSAKQQNKHIVVAGCVPQGDRNIPGLEDVSVIGISQIDRVVEVIEETLKGNTVRLLGKKALPSLDLPKIRKNNLIEIIPINTGCLGSCTYCKTKHARGKLGSYTLEAILARCEQVCEEGVKEIWLTSEDTGAYGRDIGTDISELLKHLVEKLPNDVMLRIGMTNPPYILEHMENISLILNHPRVFSFLHIPVQAGNNTVLENMNREYTREEFEYVCDYLKKNVPNVTLATDIICGFPSETNAQFEETISLVKKYEFPIINISQFYPRPGTAAMKMKKVPSIDVKSRSKKITEVFESFHRWDYLVGSIQKVWINDKEEKKGRQFQLVGHTKQYAKVLLPYNEELLGQSVLFKVEKALMWHIEGTILEINPKDQVQVGNDYFNKYVKIEKSKLEDKVKIIIQQQIQEELELEQQNATRSRQNNNNEKSFIKQYGVFIIAFYLILCGILQMYFL</sequence>
<evidence type="ECO:0000256" key="15">
    <source>
        <dbReference type="SAM" id="MobiDB-lite"/>
    </source>
</evidence>
<feature type="compositionally biased region" description="Basic and acidic residues" evidence="15">
    <location>
        <begin position="41"/>
        <end position="59"/>
    </location>
</feature>
<evidence type="ECO:0000256" key="3">
    <source>
        <dbReference type="ARBA" id="ARBA00008616"/>
    </source>
</evidence>
<keyword evidence="10" id="KW-0479">Metal-binding</keyword>
<protein>
    <recommendedName>
        <fullName evidence="5">Threonylcarbamoyladenosine tRNA methylthiotransferase</fullName>
        <ecNumber evidence="4">2.8.4.5</ecNumber>
    </recommendedName>
    <alternativeName>
        <fullName evidence="13">tRNA-t(6)A37 methylthiotransferase</fullName>
    </alternativeName>
</protein>
<evidence type="ECO:0000313" key="19">
    <source>
        <dbReference type="EMBL" id="EGR34782.1"/>
    </source>
</evidence>
<dbReference type="GO" id="GO:0046872">
    <property type="term" value="F:metal ion binding"/>
    <property type="evidence" value="ECO:0007669"/>
    <property type="project" value="UniProtKB-KW"/>
</dbReference>
<proteinExistence type="inferred from homology"/>
<keyword evidence="11" id="KW-0408">Iron</keyword>
<comment type="function">
    <text evidence="2">Catalyzes the methylthiolation of N6-threonylcarbamoyladenosine (t(6)A), leading to the formation of 2-methylthio-N6-threonylcarbamoyladenosine (ms(2)t(6)A) at position 37 in tRNAs that read codons beginning with adenine.</text>
</comment>
<evidence type="ECO:0000256" key="10">
    <source>
        <dbReference type="ARBA" id="ARBA00022723"/>
    </source>
</evidence>
<dbReference type="PANTHER" id="PTHR11918:SF45">
    <property type="entry name" value="THREONYLCARBAMOYLADENOSINE TRNA METHYLTHIOTRANSFERASE"/>
    <property type="match status" value="1"/>
</dbReference>
<dbReference type="InterPro" id="IPR023404">
    <property type="entry name" value="rSAM_horseshoe"/>
</dbReference>
<dbReference type="InterPro" id="IPR006466">
    <property type="entry name" value="MiaB-like_arc_euk"/>
</dbReference>
<accession>G0QJ17</accession>
<evidence type="ECO:0000256" key="2">
    <source>
        <dbReference type="ARBA" id="ARBA00002399"/>
    </source>
</evidence>
<feature type="domain" description="MTTase N-terminal" evidence="17">
    <location>
        <begin position="77"/>
        <end position="185"/>
    </location>
</feature>
<dbReference type="EC" id="2.8.4.5" evidence="4"/>
<dbReference type="FunFam" id="3.40.50.12160:FF:000009">
    <property type="entry name" value="threonylcarbamoyladenosine tRNA methylthiotransferase"/>
    <property type="match status" value="1"/>
</dbReference>
<evidence type="ECO:0000256" key="7">
    <source>
        <dbReference type="ARBA" id="ARBA00022679"/>
    </source>
</evidence>
<keyword evidence="6" id="KW-0004">4Fe-4S</keyword>
<dbReference type="PROSITE" id="PS51918">
    <property type="entry name" value="RADICAL_SAM"/>
    <property type="match status" value="1"/>
</dbReference>
<dbReference type="AlphaFoldDB" id="G0QJ17"/>
<dbReference type="OrthoDB" id="1730074at2759"/>
<dbReference type="InterPro" id="IPR020612">
    <property type="entry name" value="Methylthiotransferase_CS"/>
</dbReference>
<dbReference type="OMA" id="HYAYPTG"/>
<dbReference type="InterPro" id="IPR007197">
    <property type="entry name" value="rSAM"/>
</dbReference>
<dbReference type="GO" id="GO:0035598">
    <property type="term" value="F:tRNA (N(6)-L-threonylcarbamoyladenosine(37)-C(2))-methylthiotransferase activity"/>
    <property type="evidence" value="ECO:0007669"/>
    <property type="project" value="UniProtKB-EC"/>
</dbReference>
<dbReference type="Pfam" id="PF00919">
    <property type="entry name" value="UPF0004"/>
    <property type="match status" value="1"/>
</dbReference>
<dbReference type="SUPFAM" id="SSF102114">
    <property type="entry name" value="Radical SAM enzymes"/>
    <property type="match status" value="1"/>
</dbReference>
<evidence type="ECO:0000256" key="1">
    <source>
        <dbReference type="ARBA" id="ARBA00001966"/>
    </source>
</evidence>
<dbReference type="InterPro" id="IPR006638">
    <property type="entry name" value="Elp3/MiaA/NifB-like_rSAM"/>
</dbReference>
<dbReference type="EMBL" id="GL983045">
    <property type="protein sequence ID" value="EGR34782.1"/>
    <property type="molecule type" value="Genomic_DNA"/>
</dbReference>
<evidence type="ECO:0000256" key="12">
    <source>
        <dbReference type="ARBA" id="ARBA00023014"/>
    </source>
</evidence>
<evidence type="ECO:0000256" key="5">
    <source>
        <dbReference type="ARBA" id="ARBA00018810"/>
    </source>
</evidence>
<dbReference type="FunFam" id="3.80.30.20:FF:000002">
    <property type="entry name" value="threonylcarbamoyladenosine tRNA methylthiotransferase isoform X2"/>
    <property type="match status" value="1"/>
</dbReference>
<dbReference type="GO" id="GO:0051539">
    <property type="term" value="F:4 iron, 4 sulfur cluster binding"/>
    <property type="evidence" value="ECO:0007669"/>
    <property type="project" value="UniProtKB-KW"/>
</dbReference>
<dbReference type="Gene3D" id="3.40.50.12160">
    <property type="entry name" value="Methylthiotransferase, N-terminal domain"/>
    <property type="match status" value="1"/>
</dbReference>
<evidence type="ECO:0000256" key="4">
    <source>
        <dbReference type="ARBA" id="ARBA00013273"/>
    </source>
</evidence>
<feature type="transmembrane region" description="Helical" evidence="16">
    <location>
        <begin position="567"/>
        <end position="586"/>
    </location>
</feature>
<dbReference type="Gene3D" id="3.80.30.20">
    <property type="entry name" value="tm_1862 like domain"/>
    <property type="match status" value="1"/>
</dbReference>
<evidence type="ECO:0000256" key="16">
    <source>
        <dbReference type="SAM" id="Phobius"/>
    </source>
</evidence>
<evidence type="ECO:0000256" key="13">
    <source>
        <dbReference type="ARBA" id="ARBA00031213"/>
    </source>
</evidence>
<dbReference type="RefSeq" id="XP_004040086.1">
    <property type="nucleotide sequence ID" value="XM_004040038.1"/>
</dbReference>
<evidence type="ECO:0000256" key="6">
    <source>
        <dbReference type="ARBA" id="ARBA00022485"/>
    </source>
</evidence>
<dbReference type="Proteomes" id="UP000008983">
    <property type="component" value="Unassembled WGS sequence"/>
</dbReference>
<name>G0QJ17_ICHMU</name>
<evidence type="ECO:0000256" key="14">
    <source>
        <dbReference type="ARBA" id="ARBA00051661"/>
    </source>
</evidence>
<dbReference type="SFLD" id="SFLDS00029">
    <property type="entry name" value="Radical_SAM"/>
    <property type="match status" value="1"/>
</dbReference>
<comment type="similarity">
    <text evidence="3">Belongs to the methylthiotransferase family. CDKAL1 subfamily.</text>
</comment>
<dbReference type="GeneID" id="14910983"/>
<keyword evidence="16" id="KW-0812">Transmembrane</keyword>
<evidence type="ECO:0000256" key="9">
    <source>
        <dbReference type="ARBA" id="ARBA00022694"/>
    </source>
</evidence>
<evidence type="ECO:0000259" key="17">
    <source>
        <dbReference type="PROSITE" id="PS51449"/>
    </source>
</evidence>
<dbReference type="PROSITE" id="PS01278">
    <property type="entry name" value="MTTASE_RADICAL"/>
    <property type="match status" value="1"/>
</dbReference>
<feature type="domain" description="Radical SAM core" evidence="18">
    <location>
        <begin position="206"/>
        <end position="449"/>
    </location>
</feature>
<dbReference type="InterPro" id="IPR038135">
    <property type="entry name" value="Methylthiotransferase_N_sf"/>
</dbReference>
<dbReference type="GO" id="GO:0005783">
    <property type="term" value="C:endoplasmic reticulum"/>
    <property type="evidence" value="ECO:0007669"/>
    <property type="project" value="TreeGrafter"/>
</dbReference>
<dbReference type="PANTHER" id="PTHR11918">
    <property type="entry name" value="RADICAL SAM PROTEINS"/>
    <property type="match status" value="1"/>
</dbReference>
<evidence type="ECO:0000313" key="20">
    <source>
        <dbReference type="Proteomes" id="UP000008983"/>
    </source>
</evidence>
<dbReference type="PROSITE" id="PS51449">
    <property type="entry name" value="MTTASE_N"/>
    <property type="match status" value="1"/>
</dbReference>
<dbReference type="eggNOG" id="KOG4355">
    <property type="taxonomic scope" value="Eukaryota"/>
</dbReference>
<dbReference type="SFLD" id="SFLDG01082">
    <property type="entry name" value="B12-binding_domain_containing"/>
    <property type="match status" value="1"/>
</dbReference>
<dbReference type="STRING" id="857967.G0QJ17"/>
<dbReference type="InterPro" id="IPR058240">
    <property type="entry name" value="rSAM_sf"/>
</dbReference>
<keyword evidence="20" id="KW-1185">Reference proteome</keyword>
<evidence type="ECO:0000259" key="18">
    <source>
        <dbReference type="PROSITE" id="PS51918"/>
    </source>
</evidence>
<dbReference type="FunCoup" id="G0QJ17">
    <property type="interactions" value="65"/>
</dbReference>
<keyword evidence="12" id="KW-0411">Iron-sulfur</keyword>
<dbReference type="InterPro" id="IPR005839">
    <property type="entry name" value="Methylthiotransferase"/>
</dbReference>
<dbReference type="InterPro" id="IPR013848">
    <property type="entry name" value="Methylthiotransferase_N"/>
</dbReference>
<dbReference type="SMART" id="SM00729">
    <property type="entry name" value="Elp3"/>
    <property type="match status" value="1"/>
</dbReference>
<dbReference type="CDD" id="cd01335">
    <property type="entry name" value="Radical_SAM"/>
    <property type="match status" value="1"/>
</dbReference>
<organism evidence="19 20">
    <name type="scientific">Ichthyophthirius multifiliis</name>
    <name type="common">White spot disease agent</name>
    <name type="synonym">Ich</name>
    <dbReference type="NCBI Taxonomy" id="5932"/>
    <lineage>
        <taxon>Eukaryota</taxon>
        <taxon>Sar</taxon>
        <taxon>Alveolata</taxon>
        <taxon>Ciliophora</taxon>
        <taxon>Intramacronucleata</taxon>
        <taxon>Oligohymenophorea</taxon>
        <taxon>Hymenostomatida</taxon>
        <taxon>Ophryoglenina</taxon>
        <taxon>Ichthyophthirius</taxon>
    </lineage>
</organism>
<feature type="region of interest" description="Disordered" evidence="15">
    <location>
        <begin position="33"/>
        <end position="66"/>
    </location>
</feature>
<dbReference type="NCBIfam" id="TIGR01578">
    <property type="entry name" value="MiaB-like-B"/>
    <property type="match status" value="1"/>
</dbReference>
<comment type="cofactor">
    <cofactor evidence="1">
        <name>[4Fe-4S] cluster</name>
        <dbReference type="ChEBI" id="CHEBI:49883"/>
    </cofactor>
</comment>
<dbReference type="Pfam" id="PF04055">
    <property type="entry name" value="Radical_SAM"/>
    <property type="match status" value="1"/>
</dbReference>